<dbReference type="InterPro" id="IPR052155">
    <property type="entry name" value="Biofilm_reg_signaling"/>
</dbReference>
<dbReference type="Proteomes" id="UP000009881">
    <property type="component" value="Unassembled WGS sequence"/>
</dbReference>
<evidence type="ECO:0000259" key="2">
    <source>
        <dbReference type="PROSITE" id="PS50887"/>
    </source>
</evidence>
<dbReference type="Pfam" id="PF00990">
    <property type="entry name" value="GGDEF"/>
    <property type="match status" value="1"/>
</dbReference>
<dbReference type="SUPFAM" id="SSF55785">
    <property type="entry name" value="PYP-like sensor domain (PAS domain)"/>
    <property type="match status" value="1"/>
</dbReference>
<evidence type="ECO:0000259" key="1">
    <source>
        <dbReference type="PROSITE" id="PS50883"/>
    </source>
</evidence>
<comment type="caution">
    <text evidence="3">The sequence shown here is derived from an EMBL/GenBank/DDBJ whole genome shotgun (WGS) entry which is preliminary data.</text>
</comment>
<dbReference type="OrthoDB" id="7251575at2"/>
<dbReference type="CDD" id="cd01948">
    <property type="entry name" value="EAL"/>
    <property type="match status" value="1"/>
</dbReference>
<sequence length="560" mass="60421">MTAVTGAGFWLDQFQDPIAITGTDGIIVFVNQAWRRFCDENGGDLDRGGVGSNYLDICRSAPDHPDAAQVATGLRDVLSGAIESFSHEYPCHSPTAMRWYNVSLSAFTGADGRQAIISHRRLTGPTPATDELDHYHGRLEPVTGVANRFHLLDRLDRALGAGRRQGRGVVLVAINIRNFGALNATYGYRIGDVVLRELAGRLLNVIDDTGMVASMGGDKFLVLLRGVGDAAALQSALAKISVALGSVINVQGEELRLRSCLGVADCFACDTDAYTLVGQAEVALRSTRDQPKSSVAYHSSSLQEAIRLRTRLTAELNEALRTDQFALYLQPQVDAQSGALVGAEALLRWNHPVRGLVSPADFIPAVEESGLASDVFAWVMEEACRILKLWQGRLRGTISLNLSGSQLADAGLATSVMETLRRHDVPAGAVRLEVTEDSLIRDMDAAVTTLRDLSEAGVSTSIDDFGTGYSSLQYLARLPVDEIKVDRAFVQALPGEPRDTALVQAIANLADAYDLRVVAEGVETDEQAREVRRIGCSVIQGFLFGRPAPLEVFEATWLSG</sequence>
<proteinExistence type="predicted"/>
<dbReference type="SUPFAM" id="SSF141868">
    <property type="entry name" value="EAL domain-like"/>
    <property type="match status" value="1"/>
</dbReference>
<dbReference type="Pfam" id="PF08448">
    <property type="entry name" value="PAS_4"/>
    <property type="match status" value="1"/>
</dbReference>
<dbReference type="Pfam" id="PF00563">
    <property type="entry name" value="EAL"/>
    <property type="match status" value="1"/>
</dbReference>
<dbReference type="PROSITE" id="PS50887">
    <property type="entry name" value="GGDEF"/>
    <property type="match status" value="1"/>
</dbReference>
<dbReference type="InterPro" id="IPR029787">
    <property type="entry name" value="Nucleotide_cyclase"/>
</dbReference>
<dbReference type="CDD" id="cd01949">
    <property type="entry name" value="GGDEF"/>
    <property type="match status" value="1"/>
</dbReference>
<dbReference type="InterPro" id="IPR035965">
    <property type="entry name" value="PAS-like_dom_sf"/>
</dbReference>
<dbReference type="Gene3D" id="3.20.20.450">
    <property type="entry name" value="EAL domain"/>
    <property type="match status" value="1"/>
</dbReference>
<dbReference type="InterPro" id="IPR000160">
    <property type="entry name" value="GGDEF_dom"/>
</dbReference>
<evidence type="ECO:0000313" key="3">
    <source>
        <dbReference type="EMBL" id="EKV27291.1"/>
    </source>
</evidence>
<dbReference type="EMBL" id="ANHY01000020">
    <property type="protein sequence ID" value="EKV27291.1"/>
    <property type="molecule type" value="Genomic_DNA"/>
</dbReference>
<dbReference type="SUPFAM" id="SSF55073">
    <property type="entry name" value="Nucleotide cyclase"/>
    <property type="match status" value="1"/>
</dbReference>
<dbReference type="PANTHER" id="PTHR44757:SF2">
    <property type="entry name" value="BIOFILM ARCHITECTURE MAINTENANCE PROTEIN MBAA"/>
    <property type="match status" value="1"/>
</dbReference>
<dbReference type="InterPro" id="IPR001633">
    <property type="entry name" value="EAL_dom"/>
</dbReference>
<dbReference type="PROSITE" id="PS50883">
    <property type="entry name" value="EAL"/>
    <property type="match status" value="1"/>
</dbReference>
<dbReference type="RefSeq" id="WP_009542189.1">
    <property type="nucleotide sequence ID" value="NZ_ANHY01000020.1"/>
</dbReference>
<dbReference type="SMART" id="SM00052">
    <property type="entry name" value="EAL"/>
    <property type="match status" value="1"/>
</dbReference>
<name>K9HF36_9PROT</name>
<dbReference type="PANTHER" id="PTHR44757">
    <property type="entry name" value="DIGUANYLATE CYCLASE DGCP"/>
    <property type="match status" value="1"/>
</dbReference>
<feature type="domain" description="EAL" evidence="1">
    <location>
        <begin position="309"/>
        <end position="560"/>
    </location>
</feature>
<protein>
    <submittedName>
        <fullName evidence="3">Diguanylate cyclase</fullName>
    </submittedName>
</protein>
<dbReference type="STRING" id="1238182.C882_1793"/>
<dbReference type="InterPro" id="IPR043128">
    <property type="entry name" value="Rev_trsase/Diguanyl_cyclase"/>
</dbReference>
<dbReference type="Gene3D" id="3.30.450.20">
    <property type="entry name" value="PAS domain"/>
    <property type="match status" value="1"/>
</dbReference>
<dbReference type="NCBIfam" id="TIGR00254">
    <property type="entry name" value="GGDEF"/>
    <property type="match status" value="1"/>
</dbReference>
<dbReference type="InterPro" id="IPR035919">
    <property type="entry name" value="EAL_sf"/>
</dbReference>
<reference evidence="3 4" key="1">
    <citation type="journal article" date="2013" name="Genome Announc.">
        <title>Draft Genome Sequence of an Alphaproteobacterium, Caenispirillum salinarum AK4(T), Isolated from a Solar Saltern.</title>
        <authorList>
            <person name="Khatri I."/>
            <person name="Singh A."/>
            <person name="Korpole S."/>
            <person name="Pinnaka A.K."/>
            <person name="Subramanian S."/>
        </authorList>
    </citation>
    <scope>NUCLEOTIDE SEQUENCE [LARGE SCALE GENOMIC DNA]</scope>
    <source>
        <strain evidence="3 4">AK4</strain>
    </source>
</reference>
<keyword evidence="4" id="KW-1185">Reference proteome</keyword>
<evidence type="ECO:0000313" key="4">
    <source>
        <dbReference type="Proteomes" id="UP000009881"/>
    </source>
</evidence>
<feature type="domain" description="GGDEF" evidence="2">
    <location>
        <begin position="167"/>
        <end position="300"/>
    </location>
</feature>
<organism evidence="3 4">
    <name type="scientific">Caenispirillum salinarum AK4</name>
    <dbReference type="NCBI Taxonomy" id="1238182"/>
    <lineage>
        <taxon>Bacteria</taxon>
        <taxon>Pseudomonadati</taxon>
        <taxon>Pseudomonadota</taxon>
        <taxon>Alphaproteobacteria</taxon>
        <taxon>Rhodospirillales</taxon>
        <taxon>Novispirillaceae</taxon>
        <taxon>Caenispirillum</taxon>
    </lineage>
</organism>
<gene>
    <name evidence="3" type="ORF">C882_1793</name>
</gene>
<dbReference type="AlphaFoldDB" id="K9HF36"/>
<dbReference type="SMART" id="SM00267">
    <property type="entry name" value="GGDEF"/>
    <property type="match status" value="1"/>
</dbReference>
<dbReference type="InterPro" id="IPR013656">
    <property type="entry name" value="PAS_4"/>
</dbReference>
<dbReference type="Gene3D" id="3.30.70.270">
    <property type="match status" value="1"/>
</dbReference>
<accession>K9HF36</accession>
<dbReference type="eggNOG" id="COG5001">
    <property type="taxonomic scope" value="Bacteria"/>
</dbReference>